<accession>A0A076ITK6</accession>
<gene>
    <name evidence="1" type="ORF">CE91St7_42420</name>
    <name evidence="7" type="ORF">DWW04_00230</name>
    <name evidence="8" type="ORF">E1I98_01055</name>
    <name evidence="9" type="ORF">E1J06_12950</name>
    <name evidence="4" type="ORF">F2Y51_22695</name>
    <name evidence="3" type="ORF">F2Y58_23045</name>
    <name evidence="2" type="ORF">F2Z07_20375</name>
    <name evidence="6" type="ORF">GKD17_14400</name>
    <name evidence="5" type="ORF">KSU80_20465</name>
    <name evidence="10" type="ORF">QNN11_17130</name>
</gene>
<evidence type="ECO:0000313" key="12">
    <source>
        <dbReference type="Proteomes" id="UP000294527"/>
    </source>
</evidence>
<evidence type="ECO:0000313" key="1">
    <source>
        <dbReference type="EMBL" id="GKH83358.1"/>
    </source>
</evidence>
<dbReference type="EMBL" id="VVZV01000033">
    <property type="protein sequence ID" value="KAA5314998.1"/>
    <property type="molecule type" value="Genomic_DNA"/>
</dbReference>
<organism evidence="7 11">
    <name type="scientific">Phocaeicola dorei</name>
    <dbReference type="NCBI Taxonomy" id="357276"/>
    <lineage>
        <taxon>Bacteria</taxon>
        <taxon>Pseudomonadati</taxon>
        <taxon>Bacteroidota</taxon>
        <taxon>Bacteroidia</taxon>
        <taxon>Bacteroidales</taxon>
        <taxon>Bacteroidaceae</taxon>
        <taxon>Phocaeicola</taxon>
    </lineage>
</organism>
<dbReference type="EMBL" id="CP046176">
    <property type="protein sequence ID" value="QJR77473.1"/>
    <property type="molecule type" value="Genomic_DNA"/>
</dbReference>
<reference evidence="6 17" key="4">
    <citation type="submission" date="2019-11" db="EMBL/GenBank/DDBJ databases">
        <title>Complete genome sequence of Bacteroides dorei DSM 17855.</title>
        <authorList>
            <person name="Russell J.T."/>
        </authorList>
    </citation>
    <scope>NUCLEOTIDE SEQUENCE [LARGE SCALE GENOMIC DNA]</scope>
    <source>
        <strain evidence="6 17">DSM 17855</strain>
    </source>
</reference>
<dbReference type="RefSeq" id="WP_007832651.1">
    <property type="nucleotide sequence ID" value="NZ_BQOA01000001.1"/>
</dbReference>
<evidence type="ECO:0000313" key="4">
    <source>
        <dbReference type="EMBL" id="KAA5401204.1"/>
    </source>
</evidence>
<evidence type="ECO:0000313" key="15">
    <source>
        <dbReference type="Proteomes" id="UP000481616"/>
    </source>
</evidence>
<evidence type="ECO:0000313" key="7">
    <source>
        <dbReference type="EMBL" id="RGV81170.1"/>
    </source>
</evidence>
<dbReference type="Proteomes" id="UP000500949">
    <property type="component" value="Chromosome"/>
</dbReference>
<proteinExistence type="predicted"/>
<reference evidence="12 13" key="3">
    <citation type="journal article" date="2019" name="Nat. Microbiol.">
        <title>Genomic variation and strain-specific functional adaptation in the human gut microbiome during early life.</title>
        <authorList>
            <person name="Vatanen T."/>
            <person name="Plichta D.R."/>
            <person name="Somani J."/>
            <person name="Munch P.C."/>
            <person name="Arthur T.D."/>
            <person name="Hall A.B."/>
            <person name="Rudolf S."/>
            <person name="Oakeley E.J."/>
            <person name="Ke X."/>
            <person name="Young R.A."/>
            <person name="Haiser H.J."/>
            <person name="Kolde R."/>
            <person name="Yassour M."/>
            <person name="Luopajarvi K."/>
            <person name="Siljander H."/>
            <person name="Virtanen S.M."/>
            <person name="Ilonen J."/>
            <person name="Uibo R."/>
            <person name="Tillmann V."/>
            <person name="Mokurov S."/>
            <person name="Dorshakova N."/>
            <person name="Porter J.A."/>
            <person name="McHardy A.C."/>
            <person name="Lahdesmaki H."/>
            <person name="Vlamakis H."/>
            <person name="Huttenhower C."/>
            <person name="Knip M."/>
            <person name="Xavier R.J."/>
        </authorList>
    </citation>
    <scope>NUCLEOTIDE SEQUENCE [LARGE SCALE GENOMIC DNA]</scope>
    <source>
        <strain evidence="8 12">RJX1047</strain>
        <strain evidence="9 13">RJX1052</strain>
    </source>
</reference>
<evidence type="ECO:0000313" key="6">
    <source>
        <dbReference type="EMBL" id="QJR77473.1"/>
    </source>
</evidence>
<dbReference type="KEGG" id="bdh:GV66_20160"/>
<reference evidence="1" key="6">
    <citation type="submission" date="2022-01" db="EMBL/GenBank/DDBJ databases">
        <title>Novel bile acid biosynthetic pathways are enriched in the microbiome of centenarians.</title>
        <authorList>
            <person name="Sato Y."/>
            <person name="Atarashi K."/>
            <person name="Plichta R.D."/>
            <person name="Arai Y."/>
            <person name="Sasajima S."/>
            <person name="Kearney M.S."/>
            <person name="Suda W."/>
            <person name="Takeshita K."/>
            <person name="Sasaki T."/>
            <person name="Okamoto S."/>
            <person name="Skelly N.A."/>
            <person name="Okamura Y."/>
            <person name="Vlamakis H."/>
            <person name="Li Y."/>
            <person name="Tanoue T."/>
            <person name="Takei H."/>
            <person name="Nittono H."/>
            <person name="Narushima S."/>
            <person name="Irie J."/>
            <person name="Itoh H."/>
            <person name="Moriya K."/>
            <person name="Sugiura Y."/>
            <person name="Suematsu M."/>
            <person name="Moritoki N."/>
            <person name="Shibata S."/>
            <person name="Littman R.D."/>
            <person name="Fischbach A.M."/>
            <person name="Uwamino Y."/>
            <person name="Inoue T."/>
            <person name="Honda A."/>
            <person name="Hattori M."/>
            <person name="Murai T."/>
            <person name="Xavier J.R."/>
            <person name="Hirose N."/>
            <person name="Honda K."/>
        </authorList>
    </citation>
    <scope>NUCLEOTIDE SEQUENCE</scope>
    <source>
        <strain evidence="1">CE91-St7</strain>
    </source>
</reference>
<dbReference type="Proteomes" id="UP000294527">
    <property type="component" value="Unassembled WGS sequence"/>
</dbReference>
<evidence type="ECO:0000313" key="16">
    <source>
        <dbReference type="Proteomes" id="UP000481700"/>
    </source>
</evidence>
<dbReference type="Proteomes" id="UP001055104">
    <property type="component" value="Unassembled WGS sequence"/>
</dbReference>
<evidence type="ECO:0000313" key="17">
    <source>
        <dbReference type="Proteomes" id="UP000500949"/>
    </source>
</evidence>
<reference evidence="10" key="7">
    <citation type="journal article" date="2023" name="Nat. Commun.">
        <title>Identification of a novel Human Milk Oligosaccharides utilization cluster in the infant gut commensal Bacteroides dorei.</title>
        <authorList>
            <person name="Kijner S."/>
            <person name="Ennis D."/>
            <person name="Shmorak S."/>
            <person name="Florentin A."/>
            <person name="Yassour M."/>
        </authorList>
    </citation>
    <scope>NUCLEOTIDE SEQUENCE</scope>
    <source>
        <strain evidence="10">2</strain>
    </source>
</reference>
<dbReference type="EMBL" id="VVYY01000037">
    <property type="protein sequence ID" value="KAA5391931.1"/>
    <property type="molecule type" value="Genomic_DNA"/>
</dbReference>
<dbReference type="EMBL" id="SLTX01000001">
    <property type="protein sequence ID" value="TDB08215.1"/>
    <property type="molecule type" value="Genomic_DNA"/>
</dbReference>
<dbReference type="EMBL" id="QRZL01000001">
    <property type="protein sequence ID" value="RGV81170.1"/>
    <property type="molecule type" value="Genomic_DNA"/>
</dbReference>
<evidence type="ECO:0000313" key="3">
    <source>
        <dbReference type="EMBL" id="KAA5391931.1"/>
    </source>
</evidence>
<evidence type="ECO:0000313" key="14">
    <source>
        <dbReference type="Proteomes" id="UP000441162"/>
    </source>
</evidence>
<dbReference type="Proteomes" id="UP000441162">
    <property type="component" value="Unassembled WGS sequence"/>
</dbReference>
<dbReference type="GeneID" id="93447863"/>
<sequence length="116" mass="13921">MEELRIDCLHQTEEELGVVKELRQNIFRLNHTMPDTEEYRELLHKVFPHFGENCRIEYDRCRKSSQVNQENIDYGFFGKSHFNKVNFITKSFEPRSKVVAGLSFYLCWQNIKTKES</sequence>
<evidence type="ECO:0000313" key="2">
    <source>
        <dbReference type="EMBL" id="KAA5314998.1"/>
    </source>
</evidence>
<dbReference type="KEGG" id="bdo:EL88_12455"/>
<evidence type="ECO:0000313" key="11">
    <source>
        <dbReference type="Proteomes" id="UP000283678"/>
    </source>
</evidence>
<reference evidence="5" key="5">
    <citation type="submission" date="2021-06" db="EMBL/GenBank/DDBJ databases">
        <title>Collection of gut derived symbiotic bacterial strains cultured from healthy donors.</title>
        <authorList>
            <person name="Lin H."/>
            <person name="Littmann E."/>
            <person name="Pamer E.G."/>
        </authorList>
    </citation>
    <scope>NUCLEOTIDE SEQUENCE</scope>
    <source>
        <strain evidence="5">MSK.5.10</strain>
    </source>
</reference>
<dbReference type="Proteomes" id="UP000481700">
    <property type="component" value="Unassembled WGS sequence"/>
</dbReference>
<dbReference type="EMBL" id="SLTU01000001">
    <property type="protein sequence ID" value="TDA75090.1"/>
    <property type="molecule type" value="Genomic_DNA"/>
</dbReference>
<dbReference type="Proteomes" id="UP000777173">
    <property type="component" value="Unassembled WGS sequence"/>
</dbReference>
<reference evidence="7 11" key="1">
    <citation type="submission" date="2018-08" db="EMBL/GenBank/DDBJ databases">
        <title>A genome reference for cultivated species of the human gut microbiota.</title>
        <authorList>
            <person name="Zou Y."/>
            <person name="Xue W."/>
            <person name="Luo G."/>
        </authorList>
    </citation>
    <scope>NUCLEOTIDE SEQUENCE [LARGE SCALE GENOMIC DNA]</scope>
    <source>
        <strain evidence="7 11">AF14-1AC</strain>
    </source>
</reference>
<evidence type="ECO:0000313" key="9">
    <source>
        <dbReference type="EMBL" id="TDB08215.1"/>
    </source>
</evidence>
<dbReference type="Proteomes" id="UP000283678">
    <property type="component" value="Unassembled WGS sequence"/>
</dbReference>
<evidence type="ECO:0000313" key="8">
    <source>
        <dbReference type="EMBL" id="TDA75090.1"/>
    </source>
</evidence>
<dbReference type="Proteomes" id="UP000481616">
    <property type="component" value="Unassembled WGS sequence"/>
</dbReference>
<dbReference type="EMBL" id="BQOB01000001">
    <property type="protein sequence ID" value="GKH83358.1"/>
    <property type="molecule type" value="Genomic_DNA"/>
</dbReference>
<evidence type="ECO:0000313" key="10">
    <source>
        <dbReference type="EMBL" id="WHX09095.1"/>
    </source>
</evidence>
<dbReference type="Proteomes" id="UP000294834">
    <property type="component" value="Unassembled WGS sequence"/>
</dbReference>
<dbReference type="EMBL" id="JAHOAX010000031">
    <property type="protein sequence ID" value="MBV3125529.1"/>
    <property type="molecule type" value="Genomic_DNA"/>
</dbReference>
<dbReference type="EMBL" id="CP126056">
    <property type="protein sequence ID" value="WHX09095.1"/>
    <property type="molecule type" value="Genomic_DNA"/>
</dbReference>
<dbReference type="AlphaFoldDB" id="A0A076ITK6"/>
<dbReference type="Proteomes" id="UP001177934">
    <property type="component" value="Chromosome"/>
</dbReference>
<reference evidence="14 15" key="2">
    <citation type="journal article" date="2019" name="Nat. Med.">
        <title>A library of human gut bacterial isolates paired with longitudinal multiomics data enables mechanistic microbiome research.</title>
        <authorList>
            <person name="Poyet M."/>
            <person name="Groussin M."/>
            <person name="Gibbons S.M."/>
            <person name="Avila-Pacheco J."/>
            <person name="Jiang X."/>
            <person name="Kearney S.M."/>
            <person name="Perrotta A.R."/>
            <person name="Berdy B."/>
            <person name="Zhao S."/>
            <person name="Lieberman T.D."/>
            <person name="Swanson P.K."/>
            <person name="Smith M."/>
            <person name="Roesemann S."/>
            <person name="Alexander J.E."/>
            <person name="Rich S.A."/>
            <person name="Livny J."/>
            <person name="Vlamakis H."/>
            <person name="Clish C."/>
            <person name="Bullock K."/>
            <person name="Deik A."/>
            <person name="Scott J."/>
            <person name="Pierce K.A."/>
            <person name="Xavier R.J."/>
            <person name="Alm E.J."/>
        </authorList>
    </citation>
    <scope>NUCLEOTIDE SEQUENCE [LARGE SCALE GENOMIC DNA]</scope>
    <source>
        <strain evidence="3 15">BIOML-A1</strain>
        <strain evidence="2 16">BIOML-A25</strain>
        <strain evidence="4 14">BIOML-A4</strain>
    </source>
</reference>
<name>A0A076ITK6_9BACT</name>
<evidence type="ECO:0000313" key="13">
    <source>
        <dbReference type="Proteomes" id="UP000294834"/>
    </source>
</evidence>
<evidence type="ECO:0000313" key="5">
    <source>
        <dbReference type="EMBL" id="MBV3125529.1"/>
    </source>
</evidence>
<dbReference type="EMBL" id="VVZA01000038">
    <property type="protein sequence ID" value="KAA5401204.1"/>
    <property type="molecule type" value="Genomic_DNA"/>
</dbReference>
<protein>
    <submittedName>
        <fullName evidence="7">Uncharacterized protein</fullName>
    </submittedName>
</protein>